<keyword evidence="1 4" id="KW-0479">Metal-binding</keyword>
<dbReference type="Gene3D" id="1.10.1300.10">
    <property type="entry name" value="3'5'-cyclic nucleotide phosphodiesterase, catalytic domain"/>
    <property type="match status" value="1"/>
</dbReference>
<dbReference type="Pfam" id="PF00233">
    <property type="entry name" value="PDEase_I"/>
    <property type="match status" value="1"/>
</dbReference>
<feature type="compositionally biased region" description="Low complexity" evidence="5">
    <location>
        <begin position="564"/>
        <end position="578"/>
    </location>
</feature>
<reference evidence="8" key="1">
    <citation type="submission" date="2025-08" db="UniProtKB">
        <authorList>
            <consortium name="RefSeq"/>
        </authorList>
    </citation>
    <scope>IDENTIFICATION</scope>
</reference>
<dbReference type="InterPro" id="IPR003607">
    <property type="entry name" value="HD/PDEase_dom"/>
</dbReference>
<evidence type="ECO:0000256" key="4">
    <source>
        <dbReference type="RuleBase" id="RU363067"/>
    </source>
</evidence>
<evidence type="ECO:0000313" key="7">
    <source>
        <dbReference type="Proteomes" id="UP000695022"/>
    </source>
</evidence>
<keyword evidence="2 4" id="KW-0378">Hydrolase</keyword>
<feature type="compositionally biased region" description="Basic and acidic residues" evidence="5">
    <location>
        <begin position="197"/>
        <end position="211"/>
    </location>
</feature>
<evidence type="ECO:0000256" key="1">
    <source>
        <dbReference type="ARBA" id="ARBA00022723"/>
    </source>
</evidence>
<feature type="region of interest" description="Disordered" evidence="5">
    <location>
        <begin position="564"/>
        <end position="589"/>
    </location>
</feature>
<evidence type="ECO:0000313" key="8">
    <source>
        <dbReference type="RefSeq" id="XP_014662411.1"/>
    </source>
</evidence>
<dbReference type="PROSITE" id="PS51845">
    <property type="entry name" value="PDEASE_I_2"/>
    <property type="match status" value="1"/>
</dbReference>
<dbReference type="CDD" id="cd00077">
    <property type="entry name" value="HDc"/>
    <property type="match status" value="1"/>
</dbReference>
<feature type="region of interest" description="Disordered" evidence="5">
    <location>
        <begin position="1"/>
        <end position="22"/>
    </location>
</feature>
<keyword evidence="7" id="KW-1185">Reference proteome</keyword>
<dbReference type="InterPro" id="IPR040844">
    <property type="entry name" value="PDE4_UCR"/>
</dbReference>
<evidence type="ECO:0000259" key="6">
    <source>
        <dbReference type="PROSITE" id="PS51845"/>
    </source>
</evidence>
<feature type="region of interest" description="Disordered" evidence="5">
    <location>
        <begin position="181"/>
        <end position="231"/>
    </location>
</feature>
<dbReference type="EC" id="3.1.4.-" evidence="4"/>
<name>A0ABM1DR40_PRICU</name>
<evidence type="ECO:0000256" key="5">
    <source>
        <dbReference type="SAM" id="MobiDB-lite"/>
    </source>
</evidence>
<comment type="similarity">
    <text evidence="4">Belongs to the cyclic nucleotide phosphodiesterase family.</text>
</comment>
<dbReference type="InterPro" id="IPR023088">
    <property type="entry name" value="PDEase"/>
</dbReference>
<dbReference type="InterPro" id="IPR023174">
    <property type="entry name" value="PDEase_CS"/>
</dbReference>
<dbReference type="PANTHER" id="PTHR11347">
    <property type="entry name" value="CYCLIC NUCLEOTIDE PHOSPHODIESTERASE"/>
    <property type="match status" value="1"/>
</dbReference>
<dbReference type="InterPro" id="IPR002073">
    <property type="entry name" value="PDEase_catalytic_dom"/>
</dbReference>
<feature type="non-terminal residue" evidence="8">
    <location>
        <position position="589"/>
    </location>
</feature>
<accession>A0ABM1DR40</accession>
<gene>
    <name evidence="8" type="primary">LOC106805363</name>
</gene>
<protein>
    <recommendedName>
        <fullName evidence="4">Phosphodiesterase</fullName>
        <ecNumber evidence="4">3.1.4.-</ecNumber>
    </recommendedName>
</protein>
<proteinExistence type="inferred from homology"/>
<dbReference type="SUPFAM" id="SSF109604">
    <property type="entry name" value="HD-domain/PDEase-like"/>
    <property type="match status" value="1"/>
</dbReference>
<dbReference type="RefSeq" id="XP_014662411.1">
    <property type="nucleotide sequence ID" value="XM_014806925.1"/>
</dbReference>
<sequence>MAKQEEDAMKQPAEGDALRPKKMTFNGLAKRMAMRNSTNPDGRSTFWKKLQQAVHGDDLIVTPFAQILASLRSVRNNYILLTQIPAAKASARRPGPTAPPLISTDPHDETYQKMAVETLDELDWCLDQLETIQTHRSVSDMATSKFKRMLNRELGHFSESSKSGNQISEYICSTFLDKQQEMDIPTVKEEEDEEKDANEKTSKEEKNERNRSGGSKMTEIPGVRRLEHTNSVATSVPKYGVETTNERELGQLLSSINTWGPDIFKINEYSKGRPLTSVVFTLLQERGLLKEFKIPETTLVSFLMTLEDHYLNVPYHNRMHGADVAQAVSVLLSSPALNNVFTDLEILSAIYSGAIHDVDHPGVTNQYLVNTSSELAVMYNDESVLENHHLAVAFKLLQQEGCDIFQNLTRKQRLTIRKMSIDMVLATDMSKHMSLLADLKTMVETKKVAGSGVLLLDNYTDRIQVLQNMVHCADLSNPTKSTSVYHAWTDRIMEEFHQQGDKERDLGLDLSPMCDRHSATVEKTQVGFIDFIVHPLWETWADLVHPDAQDILDTLEENRDWYQSQIPQSPSSSSGSVSTCEPVVETGGG</sequence>
<dbReference type="Pfam" id="PF18100">
    <property type="entry name" value="PDE4_UCR"/>
    <property type="match status" value="1"/>
</dbReference>
<dbReference type="Proteomes" id="UP000695022">
    <property type="component" value="Unplaced"/>
</dbReference>
<keyword evidence="3" id="KW-0114">cAMP</keyword>
<evidence type="ECO:0000256" key="3">
    <source>
        <dbReference type="ARBA" id="ARBA00023149"/>
    </source>
</evidence>
<dbReference type="InterPro" id="IPR036971">
    <property type="entry name" value="PDEase_catalytic_dom_sf"/>
</dbReference>
<organism evidence="7 8">
    <name type="scientific">Priapulus caudatus</name>
    <name type="common">Priapulid worm</name>
    <dbReference type="NCBI Taxonomy" id="37621"/>
    <lineage>
        <taxon>Eukaryota</taxon>
        <taxon>Metazoa</taxon>
        <taxon>Ecdysozoa</taxon>
        <taxon>Scalidophora</taxon>
        <taxon>Priapulida</taxon>
        <taxon>Priapulimorpha</taxon>
        <taxon>Priapulimorphida</taxon>
        <taxon>Priapulidae</taxon>
        <taxon>Priapulus</taxon>
    </lineage>
</organism>
<dbReference type="PRINTS" id="PR00387">
    <property type="entry name" value="PDIESTERASE1"/>
</dbReference>
<feature type="domain" description="PDEase" evidence="6">
    <location>
        <begin position="241"/>
        <end position="569"/>
    </location>
</feature>
<evidence type="ECO:0000256" key="2">
    <source>
        <dbReference type="ARBA" id="ARBA00022801"/>
    </source>
</evidence>
<comment type="cofactor">
    <cofactor evidence="4">
        <name>a divalent metal cation</name>
        <dbReference type="ChEBI" id="CHEBI:60240"/>
    </cofactor>
    <text evidence="4">Binds 2 divalent metal cations per subunit. Site 1 may preferentially bind zinc ions, while site 2 has a preference for magnesium and/or manganese ions.</text>
</comment>
<dbReference type="GeneID" id="106805363"/>
<dbReference type="PROSITE" id="PS00126">
    <property type="entry name" value="PDEASE_I_1"/>
    <property type="match status" value="1"/>
</dbReference>